<dbReference type="EMBL" id="KB445553">
    <property type="protein sequence ID" value="EMC98224.1"/>
    <property type="molecule type" value="Genomic_DNA"/>
</dbReference>
<accession>M2NG11</accession>
<keyword evidence="2" id="KW-1185">Reference proteome</keyword>
<reference evidence="1 2" key="1">
    <citation type="journal article" date="2012" name="PLoS Pathog.">
        <title>Diverse lifestyles and strategies of plant pathogenesis encoded in the genomes of eighteen Dothideomycetes fungi.</title>
        <authorList>
            <person name="Ohm R.A."/>
            <person name="Feau N."/>
            <person name="Henrissat B."/>
            <person name="Schoch C.L."/>
            <person name="Horwitz B.A."/>
            <person name="Barry K.W."/>
            <person name="Condon B.J."/>
            <person name="Copeland A.C."/>
            <person name="Dhillon B."/>
            <person name="Glaser F."/>
            <person name="Hesse C.N."/>
            <person name="Kosti I."/>
            <person name="LaButti K."/>
            <person name="Lindquist E.A."/>
            <person name="Lucas S."/>
            <person name="Salamov A.A."/>
            <person name="Bradshaw R.E."/>
            <person name="Ciuffetti L."/>
            <person name="Hamelin R.C."/>
            <person name="Kema G.H.J."/>
            <person name="Lawrence C."/>
            <person name="Scott J.A."/>
            <person name="Spatafora J.W."/>
            <person name="Turgeon B.G."/>
            <person name="de Wit P.J.G.M."/>
            <person name="Zhong S."/>
            <person name="Goodwin S.B."/>
            <person name="Grigoriev I.V."/>
        </authorList>
    </citation>
    <scope>NUCLEOTIDE SEQUENCE [LARGE SCALE GENOMIC DNA]</scope>
    <source>
        <strain evidence="1 2">UAMH 10762</strain>
    </source>
</reference>
<organism evidence="1 2">
    <name type="scientific">Baudoinia panamericana (strain UAMH 10762)</name>
    <name type="common">Angels' share fungus</name>
    <name type="synonym">Baudoinia compniacensis (strain UAMH 10762)</name>
    <dbReference type="NCBI Taxonomy" id="717646"/>
    <lineage>
        <taxon>Eukaryota</taxon>
        <taxon>Fungi</taxon>
        <taxon>Dikarya</taxon>
        <taxon>Ascomycota</taxon>
        <taxon>Pezizomycotina</taxon>
        <taxon>Dothideomycetes</taxon>
        <taxon>Dothideomycetidae</taxon>
        <taxon>Mycosphaerellales</taxon>
        <taxon>Teratosphaeriaceae</taxon>
        <taxon>Baudoinia</taxon>
    </lineage>
</organism>
<dbReference type="GeneID" id="19114133"/>
<protein>
    <submittedName>
        <fullName evidence="1">Uncharacterized protein</fullName>
    </submittedName>
</protein>
<evidence type="ECO:0000313" key="2">
    <source>
        <dbReference type="Proteomes" id="UP000011761"/>
    </source>
</evidence>
<evidence type="ECO:0000313" key="1">
    <source>
        <dbReference type="EMBL" id="EMC98224.1"/>
    </source>
</evidence>
<proteinExistence type="predicted"/>
<dbReference type="HOGENOM" id="CLU_1767726_0_0_1"/>
<dbReference type="KEGG" id="bcom:BAUCODRAFT_417139"/>
<dbReference type="AlphaFoldDB" id="M2NG11"/>
<dbReference type="Proteomes" id="UP000011761">
    <property type="component" value="Unassembled WGS sequence"/>
</dbReference>
<dbReference type="RefSeq" id="XP_007674953.1">
    <property type="nucleotide sequence ID" value="XM_007676763.1"/>
</dbReference>
<gene>
    <name evidence="1" type="ORF">BAUCODRAFT_417139</name>
</gene>
<sequence length="147" mass="16580">MTSHVYQCGMVLRLQAWRRKRGWCLQQHVTSRVGDVGMREREEDVPCCRHSPDQARDLRALPSLPFVAAEQSSADEWGERISGKRESFLLDHVLLACRACESKVARVCISFLLQPATSRALGVVREITPVSNRLQATSRRLLIHSAA</sequence>
<name>M2NG11_BAUPA</name>